<comment type="caution">
    <text evidence="8">The sequence shown here is derived from an EMBL/GenBank/DDBJ whole genome shotgun (WGS) entry which is preliminary data.</text>
</comment>
<dbReference type="InterPro" id="IPR043502">
    <property type="entry name" value="DNA/RNA_pol_sf"/>
</dbReference>
<feature type="coiled-coil region" evidence="5">
    <location>
        <begin position="1371"/>
        <end position="1398"/>
    </location>
</feature>
<dbReference type="InterPro" id="IPR013103">
    <property type="entry name" value="RVT_2"/>
</dbReference>
<dbReference type="CDD" id="cd09272">
    <property type="entry name" value="RNase_HI_RT_Ty1"/>
    <property type="match status" value="1"/>
</dbReference>
<dbReference type="EMBL" id="BKCJ010010880">
    <property type="protein sequence ID" value="GEU93550.1"/>
    <property type="molecule type" value="Genomic_DNA"/>
</dbReference>
<keyword evidence="4" id="KW-0378">Hydrolase</keyword>
<dbReference type="SUPFAM" id="SSF53098">
    <property type="entry name" value="Ribonuclease H-like"/>
    <property type="match status" value="1"/>
</dbReference>
<dbReference type="InterPro" id="IPR001584">
    <property type="entry name" value="Integrase_cat-core"/>
</dbReference>
<evidence type="ECO:0000256" key="6">
    <source>
        <dbReference type="SAM" id="MobiDB-lite"/>
    </source>
</evidence>
<name>A0A6L2P531_TANCI</name>
<dbReference type="InterPro" id="IPR039537">
    <property type="entry name" value="Retrotran_Ty1/copia-like"/>
</dbReference>
<feature type="compositionally biased region" description="Basic residues" evidence="6">
    <location>
        <begin position="1128"/>
        <end position="1137"/>
    </location>
</feature>
<gene>
    <name evidence="8" type="ORF">Tci_065528</name>
</gene>
<dbReference type="PANTHER" id="PTHR42648:SF21">
    <property type="entry name" value="CYSTEINE-RICH RLK (RECEPTOR-LIKE PROTEIN KINASE) 8"/>
    <property type="match status" value="1"/>
</dbReference>
<evidence type="ECO:0000256" key="1">
    <source>
        <dbReference type="ARBA" id="ARBA00022670"/>
    </source>
</evidence>
<feature type="region of interest" description="Disordered" evidence="6">
    <location>
        <begin position="455"/>
        <end position="486"/>
    </location>
</feature>
<dbReference type="InterPro" id="IPR054722">
    <property type="entry name" value="PolX-like_BBD"/>
</dbReference>
<keyword evidence="1" id="KW-0645">Protease</keyword>
<dbReference type="GO" id="GO:0046872">
    <property type="term" value="F:metal ion binding"/>
    <property type="evidence" value="ECO:0007669"/>
    <property type="project" value="UniProtKB-KW"/>
</dbReference>
<organism evidence="8">
    <name type="scientific">Tanacetum cinerariifolium</name>
    <name type="common">Dalmatian daisy</name>
    <name type="synonym">Chrysanthemum cinerariifolium</name>
    <dbReference type="NCBI Taxonomy" id="118510"/>
    <lineage>
        <taxon>Eukaryota</taxon>
        <taxon>Viridiplantae</taxon>
        <taxon>Streptophyta</taxon>
        <taxon>Embryophyta</taxon>
        <taxon>Tracheophyta</taxon>
        <taxon>Spermatophyta</taxon>
        <taxon>Magnoliopsida</taxon>
        <taxon>eudicotyledons</taxon>
        <taxon>Gunneridae</taxon>
        <taxon>Pentapetalae</taxon>
        <taxon>asterids</taxon>
        <taxon>campanulids</taxon>
        <taxon>Asterales</taxon>
        <taxon>Asteraceae</taxon>
        <taxon>Asteroideae</taxon>
        <taxon>Anthemideae</taxon>
        <taxon>Anthemidinae</taxon>
        <taxon>Tanacetum</taxon>
    </lineage>
</organism>
<dbReference type="InterPro" id="IPR036397">
    <property type="entry name" value="RNaseH_sf"/>
</dbReference>
<dbReference type="Pfam" id="PF25597">
    <property type="entry name" value="SH3_retrovirus"/>
    <property type="match status" value="1"/>
</dbReference>
<dbReference type="GO" id="GO:0003676">
    <property type="term" value="F:nucleic acid binding"/>
    <property type="evidence" value="ECO:0007669"/>
    <property type="project" value="InterPro"/>
</dbReference>
<dbReference type="InterPro" id="IPR057670">
    <property type="entry name" value="SH3_retrovirus"/>
</dbReference>
<keyword evidence="3" id="KW-0064">Aspartyl protease</keyword>
<dbReference type="Pfam" id="PF07727">
    <property type="entry name" value="RVT_2"/>
    <property type="match status" value="1"/>
</dbReference>
<proteinExistence type="predicted"/>
<dbReference type="InterPro" id="IPR012337">
    <property type="entry name" value="RNaseH-like_sf"/>
</dbReference>
<feature type="non-terminal residue" evidence="8">
    <location>
        <position position="1801"/>
    </location>
</feature>
<sequence length="1801" mass="205358">MAALTPKLTVTEFMNKEIGLEDTYVNDRYANGMHAVPPPMIRNYMPSGPDVDIDYSKFTYEPSPSIPEPVENESQVICKPKVWIDAPIIEEYESDSDDDSVSNVQEEKEKPSFAFTNSVKHVNTSKENIKEKGTPNHNDPHKALKNKGIIDSGCSRHMTRNKAHLADYQEFKGGSFSFGGSNGRITGKGKIKTGRSDNRTEFKNSELIEFCGLKGIKMEYSNVRTPQQNGVAERKNKTLIEADGTMLADSFLPTTFWAEVVNTACYVLNRVLVTKPQNKKPYEILTSRQPIISYLRPFGCHVTILNTIDHLGKFDGKSDSRFVVGYSLNSKAFKVYNLETKRVEENLHVNFLENKPNVAGKGHVWMFDLDYLTNSVNYEPVLIENQANKFVEEINLNEEHFILPIWSAYSTTVKSSRDKIEKNEKPVSQVEQVFLKELEKLKKQKKEANDVVESLRKEATHDTQNARTSSTNLLNTASTPPSTAGPSRVFTDGALSYLDPFKIAAQDDPTMPHLEDIYASPSEGIFIDSSYDADGVVTDFNNLETTVNVNPTPTTRIHTIHPKIQILGDPNSTVQIRSKVNKNFKARALFQIQKVWILVDLPFGKKAIGTKWVYINKKDERGVVARNKARLVAQGHRQEEEIDYDEVFAHVARIEAIRIFLAFASYMGFIVYQMDVKNVFLYGTIDEEVYVTQPPGFVDPKFPNKVYKFVNALYGLHQAPRAWYATLSTFLENSGYRRVVIDKNLFIKKDKNDIMLVQVYVDDIIFGSTKKSWCDEFEELMKNRFQMSSMGELTFFLGLQVKQKEDGIFISQDKYVAEILKKFNFLSVKTASTPIGTQKPLVKDEEAADVDVHLYRYLKSKPKLGVWYPKVSSFDLEAYLDSDYACANLDRKAKTGEVEYMAIAHCCGQVLWIQNQLLDYGFNLMNTKIYIDNSSTICIVKNIVFHSKTKHIEIRHHFIRDACEKKLIQVLKIHTDDNVADLLTKAFDVSRNEGSLSVGFNTTQQTVISSPCLIHIKNWLVQKQTVSVLKPPSEMNLTVLWHQQSSVLPQTRSLTFQVDHQLRDMSHHQDIYDNPSLTKKVFANMKRVGTGFSRVITPLFENMLVPAAEEVGQAQDDVSIPTEPSTSKPHKKHKSKKQQPIAPKVPSPEPSLEHQLPSPSNDPIPTAKDSLKLQELIDLCTRLSNKVLDLKSGVIDIKFSFIDKIEKLEDRDHKLEAENRILKENHSNLQHSKKVLSMQDIDEEEPAEVEEVLEVVTAAKLIIEVVTIAEPTTIAAQVPKVSAPRKRRGVVIQDPMETTASVIMHIEVQSKHKGKRILIEEPKLLKGQTKIKQDEVFARQLEAELNANINWNDVIEQVKRSERQNNAVMSLNQETAKKHRMDKEAEELKKHLQIVSNDDDDVYTEATPLASKVPVVDYQIHHENNKPYYKIIRVDGSHKLFSSFITLLKNFDREDLETLWKLVKERFETTEPKIFSDDFLLKILKIMFEKPNIKANVWKDQKGIYGLAKKYPLTYLTLEKMLNNVKLEVKEESEMSLELLRLVRRQLNEGAFTASFTIPAIYIQQFWDTMCFNSSTGLYSCQLDEQWFNLHKDILIDALDITQTNDNNPFVAPPSSDTVIEYINTLGYPSTLRNVSAMLVNALYQPWRAILSMINMCLTGKTIGFDKPRHLVLQILWGIIHSSNIDYAERIWEEFVQSIQTFLIDRKNLATASRGKKKTTHLLIISIRFTKLIIHHLKTKHNIHPRSGSPLYYSHDESALNTLRYVTKRMVGKSSEHVAKYQQHLDAEHGKAAEGGATESL</sequence>
<dbReference type="GO" id="GO:0004190">
    <property type="term" value="F:aspartic-type endopeptidase activity"/>
    <property type="evidence" value="ECO:0007669"/>
    <property type="project" value="UniProtKB-KW"/>
</dbReference>
<evidence type="ECO:0000259" key="7">
    <source>
        <dbReference type="PROSITE" id="PS50994"/>
    </source>
</evidence>
<dbReference type="Gene3D" id="3.30.420.10">
    <property type="entry name" value="Ribonuclease H-like superfamily/Ribonuclease H"/>
    <property type="match status" value="1"/>
</dbReference>
<feature type="region of interest" description="Disordered" evidence="6">
    <location>
        <begin position="1114"/>
        <end position="1167"/>
    </location>
</feature>
<dbReference type="SUPFAM" id="SSF56672">
    <property type="entry name" value="DNA/RNA polymerases"/>
    <property type="match status" value="1"/>
</dbReference>
<feature type="domain" description="Integrase catalytic" evidence="7">
    <location>
        <begin position="189"/>
        <end position="289"/>
    </location>
</feature>
<evidence type="ECO:0000256" key="4">
    <source>
        <dbReference type="ARBA" id="ARBA00022801"/>
    </source>
</evidence>
<evidence type="ECO:0000256" key="2">
    <source>
        <dbReference type="ARBA" id="ARBA00022723"/>
    </source>
</evidence>
<keyword evidence="2" id="KW-0479">Metal-binding</keyword>
<evidence type="ECO:0000256" key="5">
    <source>
        <dbReference type="SAM" id="Coils"/>
    </source>
</evidence>
<dbReference type="PROSITE" id="PS50994">
    <property type="entry name" value="INTEGRASE"/>
    <property type="match status" value="1"/>
</dbReference>
<reference evidence="8" key="1">
    <citation type="journal article" date="2019" name="Sci. Rep.">
        <title>Draft genome of Tanacetum cinerariifolium, the natural source of mosquito coil.</title>
        <authorList>
            <person name="Yamashiro T."/>
            <person name="Shiraishi A."/>
            <person name="Satake H."/>
            <person name="Nakayama K."/>
        </authorList>
    </citation>
    <scope>NUCLEOTIDE SEQUENCE</scope>
</reference>
<dbReference type="GO" id="GO:0006508">
    <property type="term" value="P:proteolysis"/>
    <property type="evidence" value="ECO:0007669"/>
    <property type="project" value="UniProtKB-KW"/>
</dbReference>
<dbReference type="Pfam" id="PF22936">
    <property type="entry name" value="Pol_BBD"/>
    <property type="match status" value="1"/>
</dbReference>
<accession>A0A6L2P531</accession>
<protein>
    <recommendedName>
        <fullName evidence="7">Integrase catalytic domain-containing protein</fullName>
    </recommendedName>
</protein>
<evidence type="ECO:0000256" key="3">
    <source>
        <dbReference type="ARBA" id="ARBA00022750"/>
    </source>
</evidence>
<dbReference type="GO" id="GO:0015074">
    <property type="term" value="P:DNA integration"/>
    <property type="evidence" value="ECO:0007669"/>
    <property type="project" value="InterPro"/>
</dbReference>
<keyword evidence="5" id="KW-0175">Coiled coil</keyword>
<dbReference type="PANTHER" id="PTHR42648">
    <property type="entry name" value="TRANSPOSASE, PUTATIVE-RELATED"/>
    <property type="match status" value="1"/>
</dbReference>
<feature type="compositionally biased region" description="Low complexity" evidence="6">
    <location>
        <begin position="468"/>
        <end position="479"/>
    </location>
</feature>
<evidence type="ECO:0000313" key="8">
    <source>
        <dbReference type="EMBL" id="GEU93550.1"/>
    </source>
</evidence>